<protein>
    <recommendedName>
        <fullName evidence="4">Putative zinc-finger domain-containing protein</fullName>
    </recommendedName>
</protein>
<keyword evidence="2" id="KW-0804">Transcription</keyword>
<feature type="domain" description="Putative zinc-finger" evidence="4">
    <location>
        <begin position="13"/>
        <end position="40"/>
    </location>
</feature>
<dbReference type="Gene3D" id="1.10.10.1320">
    <property type="entry name" value="Anti-sigma factor, zinc-finger domain"/>
    <property type="match status" value="1"/>
</dbReference>
<dbReference type="InterPro" id="IPR041916">
    <property type="entry name" value="Anti_sigma_zinc_sf"/>
</dbReference>
<feature type="transmembrane region" description="Helical" evidence="3">
    <location>
        <begin position="89"/>
        <end position="111"/>
    </location>
</feature>
<dbReference type="HOGENOM" id="CLU_056526_0_0_11"/>
<reference evidence="6" key="1">
    <citation type="submission" date="2011-12" db="EMBL/GenBank/DDBJ databases">
        <title>Complete genome sequence of Streptomyces cattleya strain DSM 46488.</title>
        <authorList>
            <person name="Ou H.-Y."/>
            <person name="Li P."/>
            <person name="Zhao C."/>
            <person name="O'Hagan D."/>
            <person name="Deng Z."/>
        </authorList>
    </citation>
    <scope>NUCLEOTIDE SEQUENCE [LARGE SCALE GENOMIC DNA]</scope>
    <source>
        <strain evidence="6">ATCC 35852 / DSM 46488 / JCM 4925 / NBRC 14057 / NRRL 8057</strain>
    </source>
</reference>
<dbReference type="PATRIC" id="fig|1003195.11.peg.2931"/>
<accession>G8WW64</accession>
<dbReference type="KEGG" id="sct:SCAT_1349"/>
<dbReference type="Pfam" id="PF13490">
    <property type="entry name" value="zf-HC2"/>
    <property type="match status" value="1"/>
</dbReference>
<organism evidence="5 6">
    <name type="scientific">Streptantibioticus cattleyicolor (strain ATCC 35852 / DSM 46488 / JCM 4925 / NBRC 14057 / NRRL 8057)</name>
    <name type="common">Streptomyces cattleya</name>
    <dbReference type="NCBI Taxonomy" id="1003195"/>
    <lineage>
        <taxon>Bacteria</taxon>
        <taxon>Bacillati</taxon>
        <taxon>Actinomycetota</taxon>
        <taxon>Actinomycetes</taxon>
        <taxon>Kitasatosporales</taxon>
        <taxon>Streptomycetaceae</taxon>
        <taxon>Streptantibioticus</taxon>
    </lineage>
</organism>
<name>F8K226_STREN</name>
<evidence type="ECO:0000259" key="4">
    <source>
        <dbReference type="Pfam" id="PF13490"/>
    </source>
</evidence>
<evidence type="ECO:0000256" key="2">
    <source>
        <dbReference type="ARBA" id="ARBA00023163"/>
    </source>
</evidence>
<dbReference type="AlphaFoldDB" id="F8K226"/>
<keyword evidence="3" id="KW-0812">Transmembrane</keyword>
<dbReference type="KEGG" id="scy:SCATT_13490"/>
<gene>
    <name evidence="5" type="ordered locus">SCATT_13490</name>
</gene>
<dbReference type="RefSeq" id="WP_014142107.1">
    <property type="nucleotide sequence ID" value="NC_016111.1"/>
</dbReference>
<dbReference type="OrthoDB" id="5185837at2"/>
<dbReference type="Proteomes" id="UP000007842">
    <property type="component" value="Chromosome"/>
</dbReference>
<evidence type="ECO:0000313" key="5">
    <source>
        <dbReference type="EMBL" id="AEW93720.1"/>
    </source>
</evidence>
<evidence type="ECO:0000256" key="3">
    <source>
        <dbReference type="SAM" id="Phobius"/>
    </source>
</evidence>
<dbReference type="eggNOG" id="COG5662">
    <property type="taxonomic scope" value="Bacteria"/>
</dbReference>
<keyword evidence="6" id="KW-1185">Reference proteome</keyword>
<evidence type="ECO:0000313" key="6">
    <source>
        <dbReference type="Proteomes" id="UP000007842"/>
    </source>
</evidence>
<proteinExistence type="predicted"/>
<keyword evidence="3" id="KW-1133">Transmembrane helix</keyword>
<dbReference type="InterPro" id="IPR027383">
    <property type="entry name" value="Znf_put"/>
</dbReference>
<dbReference type="EMBL" id="CP003219">
    <property type="protein sequence ID" value="AEW93720.1"/>
    <property type="molecule type" value="Genomic_DNA"/>
</dbReference>
<sequence>MTAAHHHDPHVDVGAYALGVLDEADAERFERHLAVCGRCAARLEEFGALVPVLAELGQAGVPEPPDAGLPDRLLARVAQHRRAGRRRRWLTAVSAALLIVAGPTAAVLVAGEGAPPTAVSTAAVRHAATDPRTGVSAVVGVTGFPWGSRIDLRLSGVYGPLTCRLVVVGRDGGRETVANWRVPPAGYGTDDQRRSLEVSGATTMTPAGIARFTVVTDQGRELVSVAG</sequence>
<keyword evidence="3" id="KW-0472">Membrane</keyword>
<accession>F8K226</accession>
<evidence type="ECO:0000256" key="1">
    <source>
        <dbReference type="ARBA" id="ARBA00023015"/>
    </source>
</evidence>
<dbReference type="STRING" id="1003195.SCATT_13490"/>
<keyword evidence="1" id="KW-0805">Transcription regulation</keyword>